<evidence type="ECO:0000313" key="8">
    <source>
        <dbReference type="EMBL" id="KGO83324.1"/>
    </source>
</evidence>
<dbReference type="InterPro" id="IPR001387">
    <property type="entry name" value="Cro/C1-type_HTH"/>
</dbReference>
<gene>
    <name evidence="8" type="ORF">Q763_04745</name>
</gene>
<organism evidence="8 9">
    <name type="scientific">Flavobacterium beibuense F44-8</name>
    <dbReference type="NCBI Taxonomy" id="1406840"/>
    <lineage>
        <taxon>Bacteria</taxon>
        <taxon>Pseudomonadati</taxon>
        <taxon>Bacteroidota</taxon>
        <taxon>Flavobacteriia</taxon>
        <taxon>Flavobacteriales</taxon>
        <taxon>Flavobacteriaceae</taxon>
        <taxon>Flavobacterium</taxon>
    </lineage>
</organism>
<dbReference type="STRING" id="1406840.Q763_04745"/>
<protein>
    <submittedName>
        <fullName evidence="8">DNA-binding protein</fullName>
    </submittedName>
</protein>
<dbReference type="eggNOG" id="COG1396">
    <property type="taxonomic scope" value="Bacteria"/>
</dbReference>
<keyword evidence="4 8" id="KW-0238">DNA-binding</keyword>
<feature type="transmembrane region" description="Helical" evidence="6">
    <location>
        <begin position="73"/>
        <end position="100"/>
    </location>
</feature>
<evidence type="ECO:0000256" key="3">
    <source>
        <dbReference type="ARBA" id="ARBA00022989"/>
    </source>
</evidence>
<evidence type="ECO:0000256" key="6">
    <source>
        <dbReference type="SAM" id="Phobius"/>
    </source>
</evidence>
<keyword evidence="5 6" id="KW-0472">Membrane</keyword>
<dbReference type="SUPFAM" id="SSF47413">
    <property type="entry name" value="lambda repressor-like DNA-binding domains"/>
    <property type="match status" value="1"/>
</dbReference>
<proteinExistence type="predicted"/>
<evidence type="ECO:0000256" key="4">
    <source>
        <dbReference type="ARBA" id="ARBA00023125"/>
    </source>
</evidence>
<keyword evidence="3 6" id="KW-1133">Transmembrane helix</keyword>
<comment type="caution">
    <text evidence="8">The sequence shown here is derived from an EMBL/GenBank/DDBJ whole genome shotgun (WGS) entry which is preliminary data.</text>
</comment>
<keyword evidence="9" id="KW-1185">Reference proteome</keyword>
<dbReference type="CDD" id="cd00093">
    <property type="entry name" value="HTH_XRE"/>
    <property type="match status" value="1"/>
</dbReference>
<dbReference type="PANTHER" id="PTHR46797">
    <property type="entry name" value="HTH-TYPE TRANSCRIPTIONAL REGULATOR"/>
    <property type="match status" value="1"/>
</dbReference>
<evidence type="ECO:0000256" key="1">
    <source>
        <dbReference type="ARBA" id="ARBA00004141"/>
    </source>
</evidence>
<dbReference type="EMBL" id="JRLV01000004">
    <property type="protein sequence ID" value="KGO83324.1"/>
    <property type="molecule type" value="Genomic_DNA"/>
</dbReference>
<dbReference type="SMART" id="SM00530">
    <property type="entry name" value="HTH_XRE"/>
    <property type="match status" value="1"/>
</dbReference>
<dbReference type="Pfam" id="PF09685">
    <property type="entry name" value="MamF_MmsF"/>
    <property type="match status" value="1"/>
</dbReference>
<feature type="transmembrane region" description="Helical" evidence="6">
    <location>
        <begin position="146"/>
        <end position="169"/>
    </location>
</feature>
<evidence type="ECO:0000256" key="5">
    <source>
        <dbReference type="ARBA" id="ARBA00023136"/>
    </source>
</evidence>
<dbReference type="PROSITE" id="PS50943">
    <property type="entry name" value="HTH_CROC1"/>
    <property type="match status" value="1"/>
</dbReference>
<dbReference type="Proteomes" id="UP000030129">
    <property type="component" value="Unassembled WGS sequence"/>
</dbReference>
<dbReference type="Gene3D" id="1.10.260.40">
    <property type="entry name" value="lambda repressor-like DNA-binding domains"/>
    <property type="match status" value="1"/>
</dbReference>
<comment type="subcellular location">
    <subcellularLocation>
        <location evidence="1">Membrane</location>
        <topology evidence="1">Multi-pass membrane protein</topology>
    </subcellularLocation>
</comment>
<dbReference type="InterPro" id="IPR050807">
    <property type="entry name" value="TransReg_Diox_bact_type"/>
</dbReference>
<evidence type="ECO:0000313" key="9">
    <source>
        <dbReference type="Proteomes" id="UP000030129"/>
    </source>
</evidence>
<accession>A0A0A2LTM1</accession>
<dbReference type="GO" id="GO:0003677">
    <property type="term" value="F:DNA binding"/>
    <property type="evidence" value="ECO:0007669"/>
    <property type="project" value="UniProtKB-KW"/>
</dbReference>
<dbReference type="InterPro" id="IPR019109">
    <property type="entry name" value="MamF_MmsF"/>
</dbReference>
<keyword evidence="2 6" id="KW-0812">Transmembrane</keyword>
<sequence>METIGKRIAEIRKQKGLTQEEVAESAKINLRTLQRIEKDETEPRGNSLKGICEALEINIEDLVDYGKTEDRTYLVYMHLSVMSSVFIPLGNIILPLILWLNKKDRIVSVSGQGKNILNFQIVWTVCFYLLIFIFVFFKIMHLPFNVFLFVGLMVAIGIFNFLYPVYAAIRVSKGEVKNFWPAPIKFMK</sequence>
<dbReference type="Pfam" id="PF01381">
    <property type="entry name" value="HTH_3"/>
    <property type="match status" value="1"/>
</dbReference>
<dbReference type="PANTHER" id="PTHR46797:SF1">
    <property type="entry name" value="METHYLPHOSPHONATE SYNTHASE"/>
    <property type="match status" value="1"/>
</dbReference>
<reference evidence="8 9" key="1">
    <citation type="submission" date="2013-09" db="EMBL/GenBank/DDBJ databases">
        <authorList>
            <person name="Zeng Z."/>
            <person name="Chen C."/>
        </authorList>
    </citation>
    <scope>NUCLEOTIDE SEQUENCE [LARGE SCALE GENOMIC DNA]</scope>
    <source>
        <strain evidence="8 9">F44-8</strain>
    </source>
</reference>
<feature type="domain" description="HTH cro/C1-type" evidence="7">
    <location>
        <begin position="8"/>
        <end position="62"/>
    </location>
</feature>
<dbReference type="GO" id="GO:0003700">
    <property type="term" value="F:DNA-binding transcription factor activity"/>
    <property type="evidence" value="ECO:0007669"/>
    <property type="project" value="TreeGrafter"/>
</dbReference>
<name>A0A0A2LTM1_9FLAO</name>
<dbReference type="RefSeq" id="WP_035131702.1">
    <property type="nucleotide sequence ID" value="NZ_JRLV01000004.1"/>
</dbReference>
<dbReference type="GO" id="GO:0005829">
    <property type="term" value="C:cytosol"/>
    <property type="evidence" value="ECO:0007669"/>
    <property type="project" value="TreeGrafter"/>
</dbReference>
<evidence type="ECO:0000259" key="7">
    <source>
        <dbReference type="PROSITE" id="PS50943"/>
    </source>
</evidence>
<dbReference type="AlphaFoldDB" id="A0A0A2LTM1"/>
<feature type="transmembrane region" description="Helical" evidence="6">
    <location>
        <begin position="121"/>
        <end position="140"/>
    </location>
</feature>
<evidence type="ECO:0000256" key="2">
    <source>
        <dbReference type="ARBA" id="ARBA00022692"/>
    </source>
</evidence>
<dbReference type="InterPro" id="IPR010982">
    <property type="entry name" value="Lambda_DNA-bd_dom_sf"/>
</dbReference>